<reference evidence="1 2" key="1">
    <citation type="submission" date="2020-05" db="EMBL/GenBank/DDBJ databases">
        <title>Genomic Encyclopedia of Type Strains, Phase III (KMG-III): the genomes of soil and plant-associated and newly described type strains.</title>
        <authorList>
            <person name="Whitman W."/>
        </authorList>
    </citation>
    <scope>NUCLEOTIDE SEQUENCE [LARGE SCALE GENOMIC DNA]</scope>
    <source>
        <strain evidence="1 2">KCTC 19046</strain>
    </source>
</reference>
<organism evidence="1 2">
    <name type="scientific">Isoptericola halotolerans</name>
    <dbReference type="NCBI Taxonomy" id="300560"/>
    <lineage>
        <taxon>Bacteria</taxon>
        <taxon>Bacillati</taxon>
        <taxon>Actinomycetota</taxon>
        <taxon>Actinomycetes</taxon>
        <taxon>Micrococcales</taxon>
        <taxon>Promicromonosporaceae</taxon>
        <taxon>Isoptericola</taxon>
    </lineage>
</organism>
<protein>
    <submittedName>
        <fullName evidence="1">Uncharacterized protein</fullName>
    </submittedName>
</protein>
<keyword evidence="2" id="KW-1185">Reference proteome</keyword>
<proteinExistence type="predicted"/>
<accession>A0ABX2A577</accession>
<evidence type="ECO:0000313" key="1">
    <source>
        <dbReference type="EMBL" id="NOV97860.1"/>
    </source>
</evidence>
<dbReference type="EMBL" id="JABEZU010000003">
    <property type="protein sequence ID" value="NOV97860.1"/>
    <property type="molecule type" value="Genomic_DNA"/>
</dbReference>
<evidence type="ECO:0000313" key="2">
    <source>
        <dbReference type="Proteomes" id="UP000757540"/>
    </source>
</evidence>
<dbReference type="Proteomes" id="UP000757540">
    <property type="component" value="Unassembled WGS sequence"/>
</dbReference>
<gene>
    <name evidence="1" type="ORF">HDG69_002445</name>
</gene>
<name>A0ABX2A577_9MICO</name>
<comment type="caution">
    <text evidence="1">The sequence shown here is derived from an EMBL/GenBank/DDBJ whole genome shotgun (WGS) entry which is preliminary data.</text>
</comment>
<sequence length="31" mass="3469">MRPGTLDQRKSTFGADYLDAALLRREETVAS</sequence>